<feature type="compositionally biased region" description="Basic and acidic residues" evidence="11">
    <location>
        <begin position="1840"/>
        <end position="1854"/>
    </location>
</feature>
<dbReference type="Pfam" id="PF07980">
    <property type="entry name" value="SusD_RagB"/>
    <property type="match status" value="1"/>
</dbReference>
<evidence type="ECO:0000256" key="1">
    <source>
        <dbReference type="ARBA" id="ARBA00000448"/>
    </source>
</evidence>
<dbReference type="OrthoDB" id="449370at2759"/>
<dbReference type="NCBIfam" id="TIGR04057">
    <property type="entry name" value="SusC_RagA_signa"/>
    <property type="match status" value="1"/>
</dbReference>
<dbReference type="InterPro" id="IPR001764">
    <property type="entry name" value="Glyco_hydro_3_N"/>
</dbReference>
<dbReference type="InterPro" id="IPR023996">
    <property type="entry name" value="TonB-dep_OMP_SusC/RagA"/>
</dbReference>
<dbReference type="InterPro" id="IPR011990">
    <property type="entry name" value="TPR-like_helical_dom_sf"/>
</dbReference>
<dbReference type="InterPro" id="IPR012944">
    <property type="entry name" value="SusD_RagB_dom"/>
</dbReference>
<dbReference type="InterPro" id="IPR002772">
    <property type="entry name" value="Glyco_hydro_3_C"/>
</dbReference>
<dbReference type="SUPFAM" id="SSF74653">
    <property type="entry name" value="TolA/TonB C-terminal domain"/>
    <property type="match status" value="1"/>
</dbReference>
<feature type="domain" description="PKD/Chitinase" evidence="13">
    <location>
        <begin position="1389"/>
        <end position="1468"/>
    </location>
</feature>
<dbReference type="PROSITE" id="PS00775">
    <property type="entry name" value="GLYCOSYL_HYDROL_F3"/>
    <property type="match status" value="1"/>
</dbReference>
<dbReference type="CDD" id="cd08023">
    <property type="entry name" value="GH16_laminarinase_like"/>
    <property type="match status" value="1"/>
</dbReference>
<sequence length="2882" mass="317586">MNKFIVLYLVIATSLSVKAQTTSFSGKVLSDTDQKPLLGVSVTIKGSALATLTDFDGSFTISAKSGQTLVFSYLGFQQKEIILADTKTNLTVVLKEASDQLEEVLINTIATGYGRQALSKVSGAVAAVGEKSINKLAPLRAEEALQGSAAGVQVIGAGAPGAKPTVFIRGITSNGGNAPLVVIDGVPQTLDDLNALSPYDIAKIDVLKDAATAAIYGVTGGNGVILVTTKSGNKEQAMKLRYNGFLGIQSLNRFIPVLNGPQYATILNEASINAGGDAIFHNIKESKSTNWQKELFRTAKILSHNVSVNGGGKSSTYFMSLGYNDTRGIMGIDDKSFFKRINLSSKFKHELNDQLQIVLQANYANLTESGLNEIFNALNFDPTLSVRDEQGSYSISKNITQEVVNPLLSMQNNYNLSKINKLFGKLSLYYQPIKGLKLTSRLGYVFAGRKGKNFTPLQFYGIGHNRTNANKDLSPIVTTKNGKTNRTYSSVTEDVTHWFNINYELFAAYSYEINQHHFDILAGGSIARNTSENVSASAKDVPENAWEFASVGAAKGDAKTQTSGSWNSVKRNLSFFGRLNYDYKGKYLASVTVRRDGSTSFGKKNKFGTFPSASFGWVVSKEDFFEVNAINWLKLRLSYGVLGNDNITPQFPRISNFPKYTFSGNITSGSKLDNISNDSVSWERQLQTNAGMDLKILNETLGLQVDLFEKKVNNLLFTPTLSPYLGTPRYPSANVGSTRSIGVDLVLSYQNTLSDKINIDTNVNFTMVRNSVLSINNGDNFIWLSGYGTPYKNLTRFEQGKEPGYFYGHKTDGIFQNQQEIDNHAKQEGAVPGDIRFVDINGDGIIDDKDRTNIGSPYADFTLGWNLNLQVSDFDFSLATYASVGGKIYRAYERNLNYTNRFASVLNRWTGEGTSDKEPRVSFIDSNQNTRPSDRYVEDGSFFKVKSVQLGACNYVDFDPKETYQTVANDYFKKPSDYQDALVGVYDPLQWMYLNILIGDIASDNSLSGGESATDILGLQEIDDYRHAPRNAVLLDLWKRCYEEKRLMADDSGTLKRATKEAVYAQIEADLKNAIKDLPVSVSEKGRVTKSAAQALLGKIYLYQNKFDLAATTLENVIGVYNLTTAYNTIFTSAGENNQESVFEIQHSNASNWWDWGCMVCSEGNIGVVHNGPRGYSGPEYASGWSFNVPTKKLYNAYEAGDTRRKATILDIEAFKAEQATKGKKVAYFKGYKHTGYYNHKYITRAGASGAQLELNYQTNYRAIRYADVLLMAAEAHNRKSSPDDTKAKEYLNQVRRRAFGVSNNSKDINHTGTDLTKAIWKERQLELAMEGHRFFDLVRTGQASKSIKGFKKGKHEVFPIPLEEIEISEEVLKDTDFLNSTAVAENLKLDYTVSTDNKGKATFSPSANGVLFYTIDFGDGTPKSGKIKPGDQVSHNYAEGNYKVTLNASNVIGKITSKKFDINVVYKAPQNVKVVLENDPNISRKVNITVTADFAKTYEVYFGEAGKDNPLKGNIGETVSYTYGEEGTYSARIVVKGAAKATTTVNKQTQPKNISQPVSPAPTPTTRNANNYISIYSDTYTSIAGVNTFPDWGQAGQGSNWSTFKIACQQEVFKMPPLKNPENLSVTVKIKGTSESQPNGDGSGEVTFTAKADNAITYQFLSGSEEQLFPSGTLTHTFYEVGTKEYNIQILAKGAGGATVGTTKKIKVRVDYTPPADLLQILHGDNQRVWRIKNEVAGHLGVGPADKKNPIWWSANPNDKQNKGVYDDRITFKKDGSFTYQTNGSAFGKKGAMDTDFPSIAALGLAGNSGDYENVPLAAFGGRWVLTAPQGQETLTLSNKEKEVSPPPPEKEKVKKISNLRLLITIKGKTTAKPYGDGSGKISVNATATNAQKYTFSFSTGDVIENTTGRTDYTFKHSGKKDYTVSVIATSSTGHSQIMRKKITIHKGYQLIWADEFNTDGKPDTTRWTYDIGTGSNGWGNNEAQYYTDRTTNVTVKDGLLKITAKKESLKGKYYTSARIKTQGPSPKKGDASRKYQLLKKGLVGAMLNVTGAKNIYSLQKIAVEQSRLGIPLLVGLDVIHGYQTQMPIPLATSSSWDLEAIKKSANIAAVEASAAGINWTFAPMVDISRDARWGRVMEGAGEDPYLGSLIAKAQVQGFQGSDLSKNNTIAACAKHFAGYGFAESGRDYNTVDIGMTTLYNTILPPFKAAKEAGVQTFMNAFNEIDGVPATGSTFLQRKILKKKWGFKGFVVSDWGSIGEMVNHGYALDNVAAAKKAVQAGSDMDMESDIYIKYLEKLVRSGEVPEEMITDAARRILTVKFNLGLFENPYKYCDTLREKKWIGHPSHIKASLEIAKKSVVLLKNQQQLLPLKKNGLRIALIGDLAADKQSPLGNWSLAAKKNSAVDILSAMKAYPSKNNITYHKGVRLMDKSPSFVFENKINTTDTKGISQAVRIAQKNDVVVIVLGEHGFMSGEARSRSELGLPGLQQQLLEAVYKVNKNIVLVLMNGRPLILDWADKHIPAILETWHLGSQSGNAITQILYGDYNPSGKLTMSFPRSVGQLPLYYNHKRTGRPTQPNPDVVFWSHYTDTPNTALYPFGYGLSYTKFKYDNLQLSSHTITPSKPIELKVRVSNTGNYDGEEVVQLYIHDKVASITRPATKYKGFFQHGVYATIEHKTYENTIKDLGPASLSGDEEEEMVVTERLQPVKPPPPPPPPPPPEIIEIVKDDEEIVETIFETTETEETEAIEVEQVVDADEGLEIEEDVPFAIIQEVPIFPGCKGNKAELKNCFIKKIRKHVNRKFDAGLAEDLGLTPGRKRIAVLFKIDKTGKVTEVMARAPHPRLKKEAERTISSLPKMIPGKQHNRPVAVKYSLPITFIVE</sequence>
<evidence type="ECO:0000256" key="11">
    <source>
        <dbReference type="SAM" id="MobiDB-lite"/>
    </source>
</evidence>
<keyword evidence="5 12" id="KW-0732">Signal</keyword>
<dbReference type="InterPro" id="IPR022409">
    <property type="entry name" value="PKD/Chitinase_dom"/>
</dbReference>
<dbReference type="Gene3D" id="3.20.20.300">
    <property type="entry name" value="Glycoside hydrolase, family 3, N-terminal domain"/>
    <property type="match status" value="1"/>
</dbReference>
<evidence type="ECO:0000256" key="7">
    <source>
        <dbReference type="ARBA" id="ARBA00023136"/>
    </source>
</evidence>
<dbReference type="GO" id="GO:0055085">
    <property type="term" value="P:transmembrane transport"/>
    <property type="evidence" value="ECO:0007669"/>
    <property type="project" value="InterPro"/>
</dbReference>
<dbReference type="FunFam" id="3.20.20.300:FF:000005">
    <property type="entry name" value="Periplasmic beta-glucosidase"/>
    <property type="match status" value="1"/>
</dbReference>
<name>A0A2B4RXX3_STYPI</name>
<dbReference type="InterPro" id="IPR039426">
    <property type="entry name" value="TonB-dep_rcpt-like"/>
</dbReference>
<comment type="catalytic activity">
    <reaction evidence="1">
        <text>Hydrolysis of terminal, non-reducing beta-D-glucosyl residues with release of beta-D-glucose.</text>
        <dbReference type="EC" id="3.2.1.21"/>
    </reaction>
</comment>
<dbReference type="InterPro" id="IPR017853">
    <property type="entry name" value="GH"/>
</dbReference>
<dbReference type="InterPro" id="IPR000531">
    <property type="entry name" value="Beta-barrel_TonB"/>
</dbReference>
<dbReference type="Pfam" id="PF14322">
    <property type="entry name" value="SusD-like_3"/>
    <property type="match status" value="1"/>
</dbReference>
<dbReference type="SUPFAM" id="SSF48452">
    <property type="entry name" value="TPR-like"/>
    <property type="match status" value="1"/>
</dbReference>
<evidence type="ECO:0000256" key="3">
    <source>
        <dbReference type="ARBA" id="ARBA00005336"/>
    </source>
</evidence>
<dbReference type="PANTHER" id="PTHR30620:SF16">
    <property type="entry name" value="LYSOSOMAL BETA GLUCOSIDASE"/>
    <property type="match status" value="1"/>
</dbReference>
<dbReference type="SUPFAM" id="SSF49899">
    <property type="entry name" value="Concanavalin A-like lectins/glucanases"/>
    <property type="match status" value="1"/>
</dbReference>
<accession>A0A2B4RXX3</accession>
<comment type="similarity">
    <text evidence="3 10">Belongs to the glycosyl hydrolase 3 family.</text>
</comment>
<evidence type="ECO:0000256" key="12">
    <source>
        <dbReference type="SAM" id="SignalP"/>
    </source>
</evidence>
<dbReference type="InterPro" id="IPR036881">
    <property type="entry name" value="Glyco_hydro_3_C_sf"/>
</dbReference>
<feature type="region of interest" description="Disordered" evidence="11">
    <location>
        <begin position="1833"/>
        <end position="1854"/>
    </location>
</feature>
<proteinExistence type="inferred from homology"/>
<dbReference type="InterPro" id="IPR008969">
    <property type="entry name" value="CarboxyPept-like_regulatory"/>
</dbReference>
<dbReference type="Gene3D" id="3.30.1150.10">
    <property type="match status" value="1"/>
</dbReference>
<dbReference type="Pfam" id="PF01915">
    <property type="entry name" value="Glyco_hydro_3_C"/>
    <property type="match status" value="1"/>
</dbReference>
<dbReference type="SUPFAM" id="SSF51445">
    <property type="entry name" value="(Trans)glycosidases"/>
    <property type="match status" value="1"/>
</dbReference>
<evidence type="ECO:0000313" key="14">
    <source>
        <dbReference type="EMBL" id="PFX22471.1"/>
    </source>
</evidence>
<feature type="signal peptide" evidence="12">
    <location>
        <begin position="1"/>
        <end position="19"/>
    </location>
</feature>
<dbReference type="PRINTS" id="PR00133">
    <property type="entry name" value="GLHYDRLASE3"/>
</dbReference>
<organism evidence="14">
    <name type="scientific">Stylophora pistillata</name>
    <name type="common">Smooth cauliflower coral</name>
    <dbReference type="NCBI Taxonomy" id="50429"/>
    <lineage>
        <taxon>Eukaryota</taxon>
        <taxon>Metazoa</taxon>
        <taxon>Cnidaria</taxon>
        <taxon>Anthozoa</taxon>
        <taxon>Hexacorallia</taxon>
        <taxon>Scleractinia</taxon>
        <taxon>Astrocoeniina</taxon>
        <taxon>Pocilloporidae</taxon>
        <taxon>Stylophora</taxon>
    </lineage>
</organism>
<dbReference type="EMBL" id="LSMT01000239">
    <property type="protein sequence ID" value="PFX22471.1"/>
    <property type="molecule type" value="Genomic_DNA"/>
</dbReference>
<dbReference type="PANTHER" id="PTHR30620">
    <property type="entry name" value="PERIPLASMIC BETA-GLUCOSIDASE-RELATED"/>
    <property type="match status" value="1"/>
</dbReference>
<dbReference type="InterPro" id="IPR037682">
    <property type="entry name" value="TonB_C"/>
</dbReference>
<dbReference type="SMART" id="SM00089">
    <property type="entry name" value="PKD"/>
    <property type="match status" value="3"/>
</dbReference>
<dbReference type="InterPro" id="IPR013320">
    <property type="entry name" value="ConA-like_dom_sf"/>
</dbReference>
<dbReference type="CDD" id="cd00146">
    <property type="entry name" value="PKD"/>
    <property type="match status" value="1"/>
</dbReference>
<evidence type="ECO:0000256" key="6">
    <source>
        <dbReference type="ARBA" id="ARBA00022801"/>
    </source>
</evidence>
<gene>
    <name evidence="14" type="primary">bglX</name>
    <name evidence="14" type="ORF">AWC38_SpisGene13031</name>
</gene>
<evidence type="ECO:0000256" key="4">
    <source>
        <dbReference type="ARBA" id="ARBA00012744"/>
    </source>
</evidence>
<dbReference type="Gene3D" id="2.60.40.10">
    <property type="entry name" value="Immunoglobulins"/>
    <property type="match status" value="2"/>
</dbReference>
<evidence type="ECO:0000256" key="10">
    <source>
        <dbReference type="RuleBase" id="RU361161"/>
    </source>
</evidence>
<dbReference type="NCBIfam" id="NF011678">
    <property type="entry name" value="PRK15098.1"/>
    <property type="match status" value="1"/>
</dbReference>
<keyword evidence="7" id="KW-0472">Membrane</keyword>
<dbReference type="InterPro" id="IPR037066">
    <property type="entry name" value="Plug_dom_sf"/>
</dbReference>
<keyword evidence="6 10" id="KW-0378">Hydrolase</keyword>
<dbReference type="SUPFAM" id="SSF56935">
    <property type="entry name" value="Porins"/>
    <property type="match status" value="1"/>
</dbReference>
<evidence type="ECO:0000256" key="2">
    <source>
        <dbReference type="ARBA" id="ARBA00004442"/>
    </source>
</evidence>
<dbReference type="Pfam" id="PF13715">
    <property type="entry name" value="CarbopepD_reg_2"/>
    <property type="match status" value="1"/>
</dbReference>
<dbReference type="EC" id="3.2.1.21" evidence="4"/>
<feature type="region of interest" description="Disordered" evidence="11">
    <location>
        <begin position="1545"/>
        <end position="1567"/>
    </location>
</feature>
<dbReference type="NCBIfam" id="TIGR04056">
    <property type="entry name" value="OMP_RagA_SusC"/>
    <property type="match status" value="1"/>
</dbReference>
<dbReference type="Gene3D" id="3.40.50.1700">
    <property type="entry name" value="Glycoside hydrolase family 3 C-terminal domain"/>
    <property type="match status" value="1"/>
</dbReference>
<dbReference type="Gene3D" id="2.170.130.10">
    <property type="entry name" value="TonB-dependent receptor, plug domain"/>
    <property type="match status" value="1"/>
</dbReference>
<dbReference type="InterPro" id="IPR023997">
    <property type="entry name" value="TonB-dep_OMP_SusC/RagA_CS"/>
</dbReference>
<protein>
    <recommendedName>
        <fullName evidence="4">beta-glucosidase</fullName>
        <ecNumber evidence="4">3.2.1.21</ecNumber>
    </recommendedName>
</protein>
<comment type="caution">
    <text evidence="14">The sequence shown here is derived from an EMBL/GenBank/DDBJ whole genome shotgun (WGS) entry which is preliminary data.</text>
</comment>
<comment type="subcellular location">
    <subcellularLocation>
        <location evidence="2">Cell outer membrane</location>
    </subcellularLocation>
</comment>
<dbReference type="Pfam" id="PF00933">
    <property type="entry name" value="Glyco_hydro_3"/>
    <property type="match status" value="1"/>
</dbReference>
<dbReference type="Pfam" id="PF00593">
    <property type="entry name" value="TonB_dep_Rec_b-barrel"/>
    <property type="match status" value="1"/>
</dbReference>
<feature type="domain" description="PKD/Chitinase" evidence="13">
    <location>
        <begin position="1473"/>
        <end position="1553"/>
    </location>
</feature>
<dbReference type="Pfam" id="PF07715">
    <property type="entry name" value="Plug"/>
    <property type="match status" value="1"/>
</dbReference>
<dbReference type="InterPro" id="IPR033985">
    <property type="entry name" value="SusD-like_N"/>
</dbReference>
<dbReference type="SUPFAM" id="SSF52279">
    <property type="entry name" value="Beta-D-glucan exohydrolase, C-terminal domain"/>
    <property type="match status" value="1"/>
</dbReference>
<evidence type="ECO:0000256" key="5">
    <source>
        <dbReference type="ARBA" id="ARBA00022729"/>
    </source>
</evidence>
<dbReference type="InterPro" id="IPR036962">
    <property type="entry name" value="Glyco_hydro_3_N_sf"/>
</dbReference>
<keyword evidence="9 10" id="KW-0326">Glycosidase</keyword>
<evidence type="ECO:0000259" key="13">
    <source>
        <dbReference type="SMART" id="SM00089"/>
    </source>
</evidence>
<dbReference type="PROSITE" id="PS52016">
    <property type="entry name" value="TONB_DEPENDENT_REC_3"/>
    <property type="match status" value="1"/>
</dbReference>
<dbReference type="InterPro" id="IPR051915">
    <property type="entry name" value="Cellulose_Degrad_GH3"/>
</dbReference>
<dbReference type="SUPFAM" id="SSF49464">
    <property type="entry name" value="Carboxypeptidase regulatory domain-like"/>
    <property type="match status" value="1"/>
</dbReference>
<dbReference type="Pfam" id="PF03544">
    <property type="entry name" value="TonB_C"/>
    <property type="match status" value="1"/>
</dbReference>
<dbReference type="InterPro" id="IPR019800">
    <property type="entry name" value="Glyco_hydro_3_AS"/>
</dbReference>
<keyword evidence="8" id="KW-0998">Cell outer membrane</keyword>
<feature type="chain" id="PRO_5012654146" description="beta-glucosidase" evidence="12">
    <location>
        <begin position="20"/>
        <end position="2882"/>
    </location>
</feature>
<dbReference type="GO" id="GO:0009251">
    <property type="term" value="P:glucan catabolic process"/>
    <property type="evidence" value="ECO:0007669"/>
    <property type="project" value="TreeGrafter"/>
</dbReference>
<dbReference type="STRING" id="50429.A0A2B4RXX3"/>
<dbReference type="InterPro" id="IPR035986">
    <property type="entry name" value="PKD_dom_sf"/>
</dbReference>
<dbReference type="Gene3D" id="1.25.40.390">
    <property type="match status" value="2"/>
</dbReference>
<dbReference type="InterPro" id="IPR013783">
    <property type="entry name" value="Ig-like_fold"/>
</dbReference>
<dbReference type="SMR" id="A0A2B4RXX3"/>
<dbReference type="InterPro" id="IPR012910">
    <property type="entry name" value="Plug_dom"/>
</dbReference>
<dbReference type="SUPFAM" id="SSF49299">
    <property type="entry name" value="PKD domain"/>
    <property type="match status" value="1"/>
</dbReference>
<evidence type="ECO:0000256" key="9">
    <source>
        <dbReference type="ARBA" id="ARBA00023295"/>
    </source>
</evidence>
<reference evidence="14" key="1">
    <citation type="journal article" date="2017" name="J. ISSAAS">
        <title>Comparative analysis of the genomes of Stylophora pistillata and Acropora digitifera provides evidence for extensive differences between species of corals.</title>
        <authorList>
            <person name="Voolstra C.R."/>
            <person name="Li Y."/>
            <person name="Liew Y.J."/>
            <person name="Baumgarten S."/>
            <person name="Zoccola D."/>
            <person name="Flot J.-F."/>
            <person name="Tambutte S."/>
            <person name="Allemand D."/>
            <person name="Aranda M."/>
        </authorList>
    </citation>
    <scope>NUCLEOTIDE SEQUENCE</scope>
    <source>
        <strain evidence="14">CSM Monaco</strain>
        <tissue evidence="14">Whole animal</tissue>
    </source>
</reference>
<dbReference type="GO" id="GO:0008422">
    <property type="term" value="F:beta-glucosidase activity"/>
    <property type="evidence" value="ECO:0007669"/>
    <property type="project" value="UniProtKB-EC"/>
</dbReference>
<evidence type="ECO:0000256" key="8">
    <source>
        <dbReference type="ARBA" id="ARBA00023237"/>
    </source>
</evidence>
<feature type="domain" description="PKD/Chitinase" evidence="13">
    <location>
        <begin position="1636"/>
        <end position="1712"/>
    </location>
</feature>